<keyword evidence="1" id="KW-0472">Membrane</keyword>
<protein>
    <submittedName>
        <fullName evidence="2">Uncharacterized protein</fullName>
    </submittedName>
</protein>
<evidence type="ECO:0000313" key="2">
    <source>
        <dbReference type="EMBL" id="RDI98200.1"/>
    </source>
</evidence>
<dbReference type="AlphaFoldDB" id="A0A370K846"/>
<feature type="transmembrane region" description="Helical" evidence="1">
    <location>
        <begin position="60"/>
        <end position="77"/>
    </location>
</feature>
<name>A0A370K846_9GAMM</name>
<evidence type="ECO:0000313" key="3">
    <source>
        <dbReference type="Proteomes" id="UP000254711"/>
    </source>
</evidence>
<gene>
    <name evidence="2" type="ORF">DVT68_14075</name>
</gene>
<keyword evidence="1" id="KW-1133">Transmembrane helix</keyword>
<dbReference type="RefSeq" id="WP_114825716.1">
    <property type="nucleotide sequence ID" value="NZ_QQSY01000003.1"/>
</dbReference>
<comment type="caution">
    <text evidence="2">The sequence shown here is derived from an EMBL/GenBank/DDBJ whole genome shotgun (WGS) entry which is preliminary data.</text>
</comment>
<proteinExistence type="predicted"/>
<reference evidence="2 3" key="1">
    <citation type="submission" date="2018-07" db="EMBL/GenBank/DDBJ databases">
        <title>Dyella solisilvae sp. nov., isolated from the pine and broad-leaved mixed forest soil.</title>
        <authorList>
            <person name="Gao Z."/>
            <person name="Qiu L."/>
        </authorList>
    </citation>
    <scope>NUCLEOTIDE SEQUENCE [LARGE SCALE GENOMIC DNA]</scope>
    <source>
        <strain evidence="2 3">DHG54</strain>
    </source>
</reference>
<organism evidence="2 3">
    <name type="scientific">Dyella solisilvae</name>
    <dbReference type="NCBI Taxonomy" id="1920168"/>
    <lineage>
        <taxon>Bacteria</taxon>
        <taxon>Pseudomonadati</taxon>
        <taxon>Pseudomonadota</taxon>
        <taxon>Gammaproteobacteria</taxon>
        <taxon>Lysobacterales</taxon>
        <taxon>Rhodanobacteraceae</taxon>
        <taxon>Dyella</taxon>
    </lineage>
</organism>
<dbReference type="EMBL" id="QQSY01000003">
    <property type="protein sequence ID" value="RDI98200.1"/>
    <property type="molecule type" value="Genomic_DNA"/>
</dbReference>
<accession>A0A370K846</accession>
<keyword evidence="1" id="KW-0812">Transmembrane</keyword>
<dbReference type="OrthoDB" id="5958239at2"/>
<evidence type="ECO:0000256" key="1">
    <source>
        <dbReference type="SAM" id="Phobius"/>
    </source>
</evidence>
<sequence>MEQWLDKAMQGVDPDSPDAALQVFMNLMGMLPWTALIVWSVVFVVVGAVLGWWRGRTVEGIVWAAALGPFGWIVVLLRPRPRPKAMPPPLPRL</sequence>
<dbReference type="Proteomes" id="UP000254711">
    <property type="component" value="Unassembled WGS sequence"/>
</dbReference>
<keyword evidence="3" id="KW-1185">Reference proteome</keyword>
<feature type="transmembrane region" description="Helical" evidence="1">
    <location>
        <begin position="31"/>
        <end position="54"/>
    </location>
</feature>